<organism evidence="3 4">
    <name type="scientific">Sphaerisporangium rubeum</name>
    <dbReference type="NCBI Taxonomy" id="321317"/>
    <lineage>
        <taxon>Bacteria</taxon>
        <taxon>Bacillati</taxon>
        <taxon>Actinomycetota</taxon>
        <taxon>Actinomycetes</taxon>
        <taxon>Streptosporangiales</taxon>
        <taxon>Streptosporangiaceae</taxon>
        <taxon>Sphaerisporangium</taxon>
    </lineage>
</organism>
<keyword evidence="4" id="KW-1185">Reference proteome</keyword>
<feature type="signal peptide" evidence="1">
    <location>
        <begin position="1"/>
        <end position="20"/>
    </location>
</feature>
<name>A0A7X0M9M5_9ACTN</name>
<protein>
    <submittedName>
        <fullName evidence="3">DUF4097 and DUF4098 domain-containing protein YvlB</fullName>
    </submittedName>
</protein>
<sequence>MTKTTMIAAGAVVCAGLVLSGCGLRTIASPTKEHSQTYDVTGGRVGALDVQTGAGDIEIVRGTGKRIRVTETMHWKSEQPKSEHPVDGGTLRLSYECARDDWNCGVDYRVELPDGMSAKLRTGSGDITLRSVSGELDAFTGSGDIDANGLTGHRAIAETGSGDVELRFTVAPFDVQVSTGSGNATVHVPADEYNVTAETGSGSRTVDVTTDASSERRLILKTGSGDAKVLKA</sequence>
<dbReference type="AlphaFoldDB" id="A0A7X0M9M5"/>
<keyword evidence="1" id="KW-0732">Signal</keyword>
<dbReference type="EMBL" id="JACHIU010000001">
    <property type="protein sequence ID" value="MBB6475101.1"/>
    <property type="molecule type" value="Genomic_DNA"/>
</dbReference>
<evidence type="ECO:0000313" key="3">
    <source>
        <dbReference type="EMBL" id="MBB6475101.1"/>
    </source>
</evidence>
<proteinExistence type="predicted"/>
<dbReference type="Gene3D" id="2.160.20.120">
    <property type="match status" value="1"/>
</dbReference>
<dbReference type="Pfam" id="PF13349">
    <property type="entry name" value="DUF4097"/>
    <property type="match status" value="1"/>
</dbReference>
<dbReference type="RefSeq" id="WP_184984173.1">
    <property type="nucleotide sequence ID" value="NZ_BAAALO010000076.1"/>
</dbReference>
<dbReference type="InterPro" id="IPR025164">
    <property type="entry name" value="Toastrack_DUF4097"/>
</dbReference>
<evidence type="ECO:0000313" key="4">
    <source>
        <dbReference type="Proteomes" id="UP000555564"/>
    </source>
</evidence>
<dbReference type="PROSITE" id="PS51257">
    <property type="entry name" value="PROKAR_LIPOPROTEIN"/>
    <property type="match status" value="1"/>
</dbReference>
<comment type="caution">
    <text evidence="3">The sequence shown here is derived from an EMBL/GenBank/DDBJ whole genome shotgun (WGS) entry which is preliminary data.</text>
</comment>
<accession>A0A7X0M9M5</accession>
<gene>
    <name evidence="3" type="ORF">BJ992_004532</name>
</gene>
<evidence type="ECO:0000259" key="2">
    <source>
        <dbReference type="Pfam" id="PF13349"/>
    </source>
</evidence>
<feature type="chain" id="PRO_5039607255" evidence="1">
    <location>
        <begin position="21"/>
        <end position="232"/>
    </location>
</feature>
<feature type="domain" description="DUF4097" evidence="2">
    <location>
        <begin position="116"/>
        <end position="211"/>
    </location>
</feature>
<reference evidence="3 4" key="1">
    <citation type="submission" date="2020-08" db="EMBL/GenBank/DDBJ databases">
        <title>Sequencing the genomes of 1000 actinobacteria strains.</title>
        <authorList>
            <person name="Klenk H.-P."/>
        </authorList>
    </citation>
    <scope>NUCLEOTIDE SEQUENCE [LARGE SCALE GENOMIC DNA]</scope>
    <source>
        <strain evidence="3 4">DSM 44936</strain>
    </source>
</reference>
<evidence type="ECO:0000256" key="1">
    <source>
        <dbReference type="SAM" id="SignalP"/>
    </source>
</evidence>
<dbReference type="Proteomes" id="UP000555564">
    <property type="component" value="Unassembled WGS sequence"/>
</dbReference>